<keyword evidence="4" id="KW-1185">Reference proteome</keyword>
<evidence type="ECO:0000313" key="3">
    <source>
        <dbReference type="EMBL" id="AFG37030.1"/>
    </source>
</evidence>
<protein>
    <submittedName>
        <fullName evidence="3">Putative inhibitor of MCP methylation, CheC</fullName>
    </submittedName>
</protein>
<dbReference type="KEGG" id="sfc:Spiaf_0941"/>
<accession>H9UHN7</accession>
<dbReference type="RefSeq" id="WP_014455025.1">
    <property type="nucleotide sequence ID" value="NC_017098.1"/>
</dbReference>
<name>H9UHN7_SPIAZ</name>
<evidence type="ECO:0000259" key="2">
    <source>
        <dbReference type="Pfam" id="PF13690"/>
    </source>
</evidence>
<feature type="domain" description="Chemotaxis phosphatase CheX-like" evidence="2">
    <location>
        <begin position="43"/>
        <end position="139"/>
    </location>
</feature>
<dbReference type="EMBL" id="CP003282">
    <property type="protein sequence ID" value="AFG37030.1"/>
    <property type="molecule type" value="Genomic_DNA"/>
</dbReference>
<sequence>MQAKIINPFLAAAIALFKDTFGLEAVAGEIYAVQDQINHRWEISGVLGITGDHHGVVALRLPRVLADKMLHKSGVHTRDEHERQEMVNNMVGELTNIIAGNAANQFEDADIDISPPVVVLGAHHEIHWPRIAPVIGIPFRTPAGPFEVDVCLQ</sequence>
<dbReference type="InterPro" id="IPR028976">
    <property type="entry name" value="CheC-like_sf"/>
</dbReference>
<dbReference type="Gene3D" id="3.40.1550.10">
    <property type="entry name" value="CheC-like"/>
    <property type="match status" value="1"/>
</dbReference>
<dbReference type="SUPFAM" id="SSF103039">
    <property type="entry name" value="CheC-like"/>
    <property type="match status" value="1"/>
</dbReference>
<reference evidence="4" key="1">
    <citation type="journal article" date="2013" name="Stand. Genomic Sci.">
        <title>Complete genome sequence of the halophilic bacterium Spirochaeta africana type strain (Z-7692(T)) from the alkaline Lake Magadi in the East African Rift.</title>
        <authorList>
            <person name="Liolos K."/>
            <person name="Abt B."/>
            <person name="Scheuner C."/>
            <person name="Teshima H."/>
            <person name="Held B."/>
            <person name="Lapidus A."/>
            <person name="Nolan M."/>
            <person name="Lucas S."/>
            <person name="Deshpande S."/>
            <person name="Cheng J.F."/>
            <person name="Tapia R."/>
            <person name="Goodwin L.A."/>
            <person name="Pitluck S."/>
            <person name="Pagani I."/>
            <person name="Ivanova N."/>
            <person name="Mavromatis K."/>
            <person name="Mikhailova N."/>
            <person name="Huntemann M."/>
            <person name="Pati A."/>
            <person name="Chen A."/>
            <person name="Palaniappan K."/>
            <person name="Land M."/>
            <person name="Rohde M."/>
            <person name="Tindall B.J."/>
            <person name="Detter J.C."/>
            <person name="Goker M."/>
            <person name="Bristow J."/>
            <person name="Eisen J.A."/>
            <person name="Markowitz V."/>
            <person name="Hugenholtz P."/>
            <person name="Woyke T."/>
            <person name="Klenk H.P."/>
            <person name="Kyrpides N.C."/>
        </authorList>
    </citation>
    <scope>NUCLEOTIDE SEQUENCE</scope>
    <source>
        <strain evidence="4">ATCC 700263 / DSM 8902 / Z-7692</strain>
    </source>
</reference>
<dbReference type="CDD" id="cd17906">
    <property type="entry name" value="CheX"/>
    <property type="match status" value="1"/>
</dbReference>
<evidence type="ECO:0000256" key="1">
    <source>
        <dbReference type="ARBA" id="ARBA00022500"/>
    </source>
</evidence>
<dbReference type="PATRIC" id="fig|889378.3.peg.943"/>
<dbReference type="eggNOG" id="COG1406">
    <property type="taxonomic scope" value="Bacteria"/>
</dbReference>
<dbReference type="PANTHER" id="PTHR39452">
    <property type="entry name" value="CHEY-P PHOSPHATASE CHEX"/>
    <property type="match status" value="1"/>
</dbReference>
<dbReference type="HOGENOM" id="CLU_116290_0_2_12"/>
<dbReference type="AlphaFoldDB" id="H9UHN7"/>
<gene>
    <name evidence="3" type="ordered locus">Spiaf_0941</name>
</gene>
<organism evidence="3 4">
    <name type="scientific">Spirochaeta africana (strain ATCC 700263 / DSM 8902 / Z-7692)</name>
    <dbReference type="NCBI Taxonomy" id="889378"/>
    <lineage>
        <taxon>Bacteria</taxon>
        <taxon>Pseudomonadati</taxon>
        <taxon>Spirochaetota</taxon>
        <taxon>Spirochaetia</taxon>
        <taxon>Spirochaetales</taxon>
        <taxon>Spirochaetaceae</taxon>
        <taxon>Spirochaeta</taxon>
    </lineage>
</organism>
<evidence type="ECO:0000313" key="4">
    <source>
        <dbReference type="Proteomes" id="UP000007383"/>
    </source>
</evidence>
<proteinExistence type="predicted"/>
<keyword evidence="1" id="KW-0145">Chemotaxis</keyword>
<dbReference type="OrthoDB" id="9790435at2"/>
<dbReference type="Proteomes" id="UP000007383">
    <property type="component" value="Chromosome"/>
</dbReference>
<dbReference type="PANTHER" id="PTHR39452:SF1">
    <property type="entry name" value="CHEY-P PHOSPHATASE CHEX"/>
    <property type="match status" value="1"/>
</dbReference>
<dbReference type="STRING" id="889378.Spiaf_0941"/>
<dbReference type="Pfam" id="PF13690">
    <property type="entry name" value="CheX"/>
    <property type="match status" value="1"/>
</dbReference>
<dbReference type="InterPro" id="IPR028051">
    <property type="entry name" value="CheX-like_dom"/>
</dbReference>
<dbReference type="GO" id="GO:0006935">
    <property type="term" value="P:chemotaxis"/>
    <property type="evidence" value="ECO:0007669"/>
    <property type="project" value="UniProtKB-KW"/>
</dbReference>
<dbReference type="InterPro" id="IPR038756">
    <property type="entry name" value="CheX-like"/>
</dbReference>